<dbReference type="CDD" id="cd09994">
    <property type="entry name" value="HDAC_AcuC_like"/>
    <property type="match status" value="1"/>
</dbReference>
<dbReference type="KEGG" id="nae:BHE16_10810"/>
<dbReference type="Proteomes" id="UP000183530">
    <property type="component" value="Chromosome"/>
</dbReference>
<dbReference type="PRINTS" id="PR01272">
    <property type="entry name" value="ACUCPROTEIN"/>
</dbReference>
<feature type="domain" description="Histone deacetylase" evidence="5">
    <location>
        <begin position="31"/>
        <end position="327"/>
    </location>
</feature>
<dbReference type="InterPro" id="IPR000286">
    <property type="entry name" value="HDACs"/>
</dbReference>
<dbReference type="EMBL" id="CP018135">
    <property type="protein sequence ID" value="APF41398.1"/>
    <property type="molecule type" value="Genomic_DNA"/>
</dbReference>
<keyword evidence="4" id="KW-0006">Acetoin catabolism</keyword>
<dbReference type="Gene3D" id="3.40.800.20">
    <property type="entry name" value="Histone deacetylase domain"/>
    <property type="match status" value="1"/>
</dbReference>
<dbReference type="InterPro" id="IPR023696">
    <property type="entry name" value="Ureohydrolase_dom_sf"/>
</dbReference>
<evidence type="ECO:0000256" key="1">
    <source>
        <dbReference type="ARBA" id="ARBA00005101"/>
    </source>
</evidence>
<name>A0A1L2ZQR0_9MICC</name>
<dbReference type="AlphaFoldDB" id="A0A1L2ZQR0"/>
<evidence type="ECO:0000313" key="7">
    <source>
        <dbReference type="Proteomes" id="UP000183530"/>
    </source>
</evidence>
<evidence type="ECO:0000256" key="2">
    <source>
        <dbReference type="ARBA" id="ARBA00005947"/>
    </source>
</evidence>
<dbReference type="InterPro" id="IPR037138">
    <property type="entry name" value="His_deacetylse_dom_sf"/>
</dbReference>
<evidence type="ECO:0000313" key="6">
    <source>
        <dbReference type="EMBL" id="APF41398.1"/>
    </source>
</evidence>
<dbReference type="PANTHER" id="PTHR10625:SF10">
    <property type="entry name" value="HISTONE DEACETYLASE HDAC1"/>
    <property type="match status" value="1"/>
</dbReference>
<proteinExistence type="inferred from homology"/>
<dbReference type="PANTHER" id="PTHR10625">
    <property type="entry name" value="HISTONE DEACETYLASE HDAC1-RELATED"/>
    <property type="match status" value="1"/>
</dbReference>
<comment type="pathway">
    <text evidence="1">Ketone degradation; acetoin degradation.</text>
</comment>
<reference evidence="6 7" key="1">
    <citation type="submission" date="2016-11" db="EMBL/GenBank/DDBJ databases">
        <title>Genome sequencing of Zhihengliuella aestuarii B18 antagonistic to Plasmodiophora brassicae.</title>
        <authorList>
            <person name="Luo Y."/>
        </authorList>
    </citation>
    <scope>NUCLEOTIDE SEQUENCE [LARGE SCALE GENOMIC DNA]</scope>
    <source>
        <strain evidence="6 7">B18</strain>
    </source>
</reference>
<dbReference type="GO" id="GO:0040029">
    <property type="term" value="P:epigenetic regulation of gene expression"/>
    <property type="evidence" value="ECO:0007669"/>
    <property type="project" value="TreeGrafter"/>
</dbReference>
<evidence type="ECO:0000256" key="4">
    <source>
        <dbReference type="ARBA" id="ARBA00022627"/>
    </source>
</evidence>
<protein>
    <recommendedName>
        <fullName evidence="3">Acetoin utilization protein AcuC</fullName>
    </recommendedName>
</protein>
<dbReference type="InterPro" id="IPR023801">
    <property type="entry name" value="His_deacetylse_dom"/>
</dbReference>
<dbReference type="InterPro" id="IPR003085">
    <property type="entry name" value="AcuC"/>
</dbReference>
<dbReference type="PRINTS" id="PR01270">
    <property type="entry name" value="HDASUPER"/>
</dbReference>
<sequence>MVGVTEVSSAKIVSKVVWSQDYLSYRFSDSHPMNPIRLDLTMRLAEALNVCESRDMALIEPFVASDEELAAVHIPEYIAAVHRGAENPSEEIPEFGLGSEDNPLFPAIHDSAALIAGGSIAAAREIIAGTAQHVVNFAGGLHHAAVAKASGFCIYNDAALAIQELLDHGFERVLYIDVDAHHGDGTEQIFWNDPRVMTISLHESGVSLFPGTGFANETGGPDALGTAVNIAVPSRTSDAGWLRAFHSIVPQITEQFEPQVIVSQHGCDAHAHDDLTNLRLSVDAQRQNMLDIAELAKRFSNDRWIATGGGGYNVIEVVPRAWTHLMAIAGGQPIPLRTEVPASYREYVLETYGVEAPEFMSDGAELWWRSWEVGYDPSDPIDRTIMATRKEIFPLYGLDPWFD</sequence>
<organism evidence="6 7">
    <name type="scientific">Neomicrococcus aestuarii</name>
    <dbReference type="NCBI Taxonomy" id="556325"/>
    <lineage>
        <taxon>Bacteria</taxon>
        <taxon>Bacillati</taxon>
        <taxon>Actinomycetota</taxon>
        <taxon>Actinomycetes</taxon>
        <taxon>Micrococcales</taxon>
        <taxon>Micrococcaceae</taxon>
        <taxon>Neomicrococcus</taxon>
    </lineage>
</organism>
<dbReference type="GO" id="GO:0004407">
    <property type="term" value="F:histone deacetylase activity"/>
    <property type="evidence" value="ECO:0007669"/>
    <property type="project" value="TreeGrafter"/>
</dbReference>
<accession>A0A1L2ZQR0</accession>
<dbReference type="SUPFAM" id="SSF52768">
    <property type="entry name" value="Arginase/deacetylase"/>
    <property type="match status" value="1"/>
</dbReference>
<evidence type="ECO:0000256" key="3">
    <source>
        <dbReference type="ARBA" id="ARBA00020218"/>
    </source>
</evidence>
<dbReference type="GO" id="GO:0045150">
    <property type="term" value="P:acetoin catabolic process"/>
    <property type="evidence" value="ECO:0007669"/>
    <property type="project" value="UniProtKB-UniPathway"/>
</dbReference>
<keyword evidence="7" id="KW-1185">Reference proteome</keyword>
<dbReference type="UniPathway" id="UPA00040"/>
<dbReference type="STRING" id="556325.BHE16_10810"/>
<dbReference type="Pfam" id="PF00850">
    <property type="entry name" value="Hist_deacetyl"/>
    <property type="match status" value="1"/>
</dbReference>
<comment type="similarity">
    <text evidence="2">Belongs to the histone deacetylase family.</text>
</comment>
<gene>
    <name evidence="6" type="ORF">BHE16_10810</name>
</gene>
<evidence type="ECO:0000259" key="5">
    <source>
        <dbReference type="Pfam" id="PF00850"/>
    </source>
</evidence>